<dbReference type="Proteomes" id="UP000003828">
    <property type="component" value="Unassembled WGS sequence"/>
</dbReference>
<evidence type="ECO:0000256" key="9">
    <source>
        <dbReference type="ARBA" id="ARBA00025439"/>
    </source>
</evidence>
<dbReference type="CDD" id="cd06579">
    <property type="entry name" value="TM_PBP1_transp_AraH_like"/>
    <property type="match status" value="1"/>
</dbReference>
<sequence length="337" mass="35056">MSLQTETLQKPASQPSWKRFVARREISLLAVLAFLFIVFSVLSDRFASVNTVGQILNNMAIVVIVGIGLALVLLTRNIDVSVGSMVGLTAYFAADFAVKNPQLPIIVVVLASCLLGLVLGSINGIIIATLRVPSIMVTLGTLYIYRGIDSILAGSNQVTAQSLPSGYGDLASWSLFGIPGLVIYAFVIAIAAHIFIRHTFTGRSFLAIGSNPLAAEKMGIPAKRRIFVAFAISGLLCGLAGVLWGARYGTVDSSVASGYEIVVLAAVVVGGISVNGGSGTIGGVIIGAAILSVISTGLALVNVSQFWLQAIQGAVIIAAIVSDSIIRTRVEARGVKA</sequence>
<keyword evidence="5" id="KW-0997">Cell inner membrane</keyword>
<evidence type="ECO:0000256" key="3">
    <source>
        <dbReference type="ARBA" id="ARBA00022448"/>
    </source>
</evidence>
<dbReference type="eggNOG" id="COG1172">
    <property type="taxonomic scope" value="Bacteria"/>
</dbReference>
<dbReference type="InterPro" id="IPR001851">
    <property type="entry name" value="ABC_transp_permease"/>
</dbReference>
<feature type="transmembrane region" description="Helical" evidence="11">
    <location>
        <begin position="306"/>
        <end position="326"/>
    </location>
</feature>
<keyword evidence="7 11" id="KW-1133">Transmembrane helix</keyword>
<feature type="transmembrane region" description="Helical" evidence="11">
    <location>
        <begin position="55"/>
        <end position="74"/>
    </location>
</feature>
<organism evidence="12 13">
    <name type="scientific">Arthrobacter globiformis (strain ATCC 8010 / DSM 20124 / JCM 1332 / NBRC 12137 / NCIMB 8907 / NRRL B-2979 / 168)</name>
    <dbReference type="NCBI Taxonomy" id="1077972"/>
    <lineage>
        <taxon>Bacteria</taxon>
        <taxon>Bacillati</taxon>
        <taxon>Actinomycetota</taxon>
        <taxon>Actinomycetes</taxon>
        <taxon>Micrococcales</taxon>
        <taxon>Micrococcaceae</taxon>
        <taxon>Arthrobacter</taxon>
    </lineage>
</organism>
<evidence type="ECO:0000256" key="11">
    <source>
        <dbReference type="SAM" id="Phobius"/>
    </source>
</evidence>
<feature type="transmembrane region" description="Helical" evidence="11">
    <location>
        <begin position="256"/>
        <end position="274"/>
    </location>
</feature>
<gene>
    <name evidence="12" type="ORF">ARGLB_040_00220</name>
</gene>
<comment type="function">
    <text evidence="9">Part of the ABC transporter complex LsrABCD involved in autoinducer 2 (AI-2) import. Probably responsible for the translocation of the substrate across the membrane.</text>
</comment>
<feature type="transmembrane region" description="Helical" evidence="11">
    <location>
        <begin position="26"/>
        <end position="43"/>
    </location>
</feature>
<evidence type="ECO:0000256" key="6">
    <source>
        <dbReference type="ARBA" id="ARBA00022692"/>
    </source>
</evidence>
<keyword evidence="8 11" id="KW-0472">Membrane</keyword>
<dbReference type="PANTHER" id="PTHR32196:SF29">
    <property type="entry name" value="AUTOINDUCER 2 IMPORT SYSTEM PERMEASE PROTEIN LSRC"/>
    <property type="match status" value="1"/>
</dbReference>
<dbReference type="OrthoDB" id="3185552at2"/>
<dbReference type="GO" id="GO:0005886">
    <property type="term" value="C:plasma membrane"/>
    <property type="evidence" value="ECO:0007669"/>
    <property type="project" value="UniProtKB-SubCell"/>
</dbReference>
<keyword evidence="6 11" id="KW-0812">Transmembrane</keyword>
<reference evidence="12 13" key="1">
    <citation type="submission" date="2011-12" db="EMBL/GenBank/DDBJ databases">
        <title>Whole genome shotgun sequence of Arthrobacter globiformis NBRC 12137.</title>
        <authorList>
            <person name="Miyazawa S."/>
            <person name="Hosoyama A."/>
            <person name="Tsuchikane K."/>
            <person name="Katsumata H."/>
            <person name="Yamazaki S."/>
            <person name="Fujita N."/>
        </authorList>
    </citation>
    <scope>NUCLEOTIDE SEQUENCE [LARGE SCALE GENOMIC DNA]</scope>
    <source>
        <strain evidence="12 13">NBRC 12137</strain>
    </source>
</reference>
<dbReference type="AlphaFoldDB" id="H0QL67"/>
<dbReference type="RefSeq" id="WP_003800928.1">
    <property type="nucleotide sequence ID" value="NZ_BAEG01000040.1"/>
</dbReference>
<evidence type="ECO:0000256" key="1">
    <source>
        <dbReference type="ARBA" id="ARBA00004651"/>
    </source>
</evidence>
<evidence type="ECO:0000256" key="4">
    <source>
        <dbReference type="ARBA" id="ARBA00022475"/>
    </source>
</evidence>
<dbReference type="GO" id="GO:0022857">
    <property type="term" value="F:transmembrane transporter activity"/>
    <property type="evidence" value="ECO:0007669"/>
    <property type="project" value="InterPro"/>
</dbReference>
<evidence type="ECO:0000256" key="7">
    <source>
        <dbReference type="ARBA" id="ARBA00022989"/>
    </source>
</evidence>
<comment type="subcellular location">
    <subcellularLocation>
        <location evidence="1">Cell membrane</location>
        <topology evidence="1">Multi-pass membrane protein</topology>
    </subcellularLocation>
</comment>
<feature type="transmembrane region" description="Helical" evidence="11">
    <location>
        <begin position="173"/>
        <end position="196"/>
    </location>
</feature>
<comment type="caution">
    <text evidence="12">The sequence shown here is derived from an EMBL/GenBank/DDBJ whole genome shotgun (WGS) entry which is preliminary data.</text>
</comment>
<protein>
    <recommendedName>
        <fullName evidence="10">Autoinducer 2 import system permease protein LsrC</fullName>
    </recommendedName>
</protein>
<dbReference type="EMBL" id="BAEG01000040">
    <property type="protein sequence ID" value="GAB13568.1"/>
    <property type="molecule type" value="Genomic_DNA"/>
</dbReference>
<proteinExistence type="predicted"/>
<keyword evidence="13" id="KW-1185">Reference proteome</keyword>
<feature type="transmembrane region" description="Helical" evidence="11">
    <location>
        <begin position="105"/>
        <end position="130"/>
    </location>
</feature>
<feature type="transmembrane region" description="Helical" evidence="11">
    <location>
        <begin position="281"/>
        <end position="300"/>
    </location>
</feature>
<dbReference type="STRING" id="1077972.ARGLB_040_00220"/>
<keyword evidence="3" id="KW-0813">Transport</keyword>
<name>H0QL67_ARTG1</name>
<evidence type="ECO:0000256" key="2">
    <source>
        <dbReference type="ARBA" id="ARBA00011262"/>
    </source>
</evidence>
<feature type="transmembrane region" description="Helical" evidence="11">
    <location>
        <begin position="226"/>
        <end position="244"/>
    </location>
</feature>
<evidence type="ECO:0000256" key="10">
    <source>
        <dbReference type="ARBA" id="ARBA00039382"/>
    </source>
</evidence>
<dbReference type="Pfam" id="PF02653">
    <property type="entry name" value="BPD_transp_2"/>
    <property type="match status" value="1"/>
</dbReference>
<comment type="subunit">
    <text evidence="2">The complex is composed of two ATP-binding proteins (LsrA), two transmembrane proteins (LsrC and LsrD) and a solute-binding protein (LsrB).</text>
</comment>
<evidence type="ECO:0000313" key="13">
    <source>
        <dbReference type="Proteomes" id="UP000003828"/>
    </source>
</evidence>
<evidence type="ECO:0000256" key="5">
    <source>
        <dbReference type="ARBA" id="ARBA00022519"/>
    </source>
</evidence>
<dbReference type="PANTHER" id="PTHR32196">
    <property type="entry name" value="ABC TRANSPORTER PERMEASE PROTEIN YPHD-RELATED-RELATED"/>
    <property type="match status" value="1"/>
</dbReference>
<keyword evidence="4" id="KW-1003">Cell membrane</keyword>
<feature type="transmembrane region" description="Helical" evidence="11">
    <location>
        <begin position="80"/>
        <end position="98"/>
    </location>
</feature>
<evidence type="ECO:0000313" key="12">
    <source>
        <dbReference type="EMBL" id="GAB13568.1"/>
    </source>
</evidence>
<accession>H0QL67</accession>
<evidence type="ECO:0000256" key="8">
    <source>
        <dbReference type="ARBA" id="ARBA00023136"/>
    </source>
</evidence>